<evidence type="ECO:0000256" key="3">
    <source>
        <dbReference type="ARBA" id="ARBA00022692"/>
    </source>
</evidence>
<evidence type="ECO:0000256" key="2">
    <source>
        <dbReference type="ARBA" id="ARBA00022475"/>
    </source>
</evidence>
<evidence type="ECO:0000256" key="5">
    <source>
        <dbReference type="ARBA" id="ARBA00023136"/>
    </source>
</evidence>
<keyword evidence="5 6" id="KW-0472">Membrane</keyword>
<keyword evidence="8" id="KW-1185">Reference proteome</keyword>
<evidence type="ECO:0000313" key="7">
    <source>
        <dbReference type="EMBL" id="SHJ76528.1"/>
    </source>
</evidence>
<dbReference type="GO" id="GO:0005886">
    <property type="term" value="C:plasma membrane"/>
    <property type="evidence" value="ECO:0007669"/>
    <property type="project" value="UniProtKB-SubCell"/>
</dbReference>
<name>A0A1M6LZA0_9FIRM</name>
<dbReference type="RefSeq" id="WP_073273149.1">
    <property type="nucleotide sequence ID" value="NZ_FRAC01000007.1"/>
</dbReference>
<feature type="transmembrane region" description="Helical" evidence="6">
    <location>
        <begin position="12"/>
        <end position="33"/>
    </location>
</feature>
<dbReference type="GO" id="GO:0006865">
    <property type="term" value="P:amino acid transport"/>
    <property type="evidence" value="ECO:0007669"/>
    <property type="project" value="InterPro"/>
</dbReference>
<keyword evidence="2" id="KW-1003">Cell membrane</keyword>
<comment type="subcellular location">
    <subcellularLocation>
        <location evidence="1">Cell membrane</location>
        <topology evidence="1">Multi-pass membrane protein</topology>
    </subcellularLocation>
</comment>
<dbReference type="OrthoDB" id="7874789at2"/>
<keyword evidence="4 6" id="KW-1133">Transmembrane helix</keyword>
<evidence type="ECO:0000256" key="4">
    <source>
        <dbReference type="ARBA" id="ARBA00022989"/>
    </source>
</evidence>
<feature type="transmembrane region" description="Helical" evidence="6">
    <location>
        <begin position="73"/>
        <end position="96"/>
    </location>
</feature>
<dbReference type="EMBL" id="FRAC01000007">
    <property type="protein sequence ID" value="SHJ76528.1"/>
    <property type="molecule type" value="Genomic_DNA"/>
</dbReference>
<dbReference type="Proteomes" id="UP000184386">
    <property type="component" value="Unassembled WGS sequence"/>
</dbReference>
<dbReference type="AlphaFoldDB" id="A0A1M6LZA0"/>
<protein>
    <submittedName>
        <fullName evidence="7">LysE type translocator</fullName>
    </submittedName>
</protein>
<dbReference type="STRING" id="1121322.SAMN02745136_00774"/>
<evidence type="ECO:0000313" key="8">
    <source>
        <dbReference type="Proteomes" id="UP000184386"/>
    </source>
</evidence>
<proteinExistence type="predicted"/>
<sequence>MIFKGLKLGMLLQLAIGPMCLMVFNTSATYGLFIGLTLVLAIAIVDLIYIALSGFGVAAIINKNKVKFAIKLFGSIVLAIFGANTSCINNLVYIALAL</sequence>
<dbReference type="Pfam" id="PF01810">
    <property type="entry name" value="LysE"/>
    <property type="match status" value="1"/>
</dbReference>
<organism evidence="7 8">
    <name type="scientific">Anaerocolumna jejuensis DSM 15929</name>
    <dbReference type="NCBI Taxonomy" id="1121322"/>
    <lineage>
        <taxon>Bacteria</taxon>
        <taxon>Bacillati</taxon>
        <taxon>Bacillota</taxon>
        <taxon>Clostridia</taxon>
        <taxon>Lachnospirales</taxon>
        <taxon>Lachnospiraceae</taxon>
        <taxon>Anaerocolumna</taxon>
    </lineage>
</organism>
<accession>A0A1M6LZA0</accession>
<reference evidence="7 8" key="1">
    <citation type="submission" date="2016-11" db="EMBL/GenBank/DDBJ databases">
        <authorList>
            <person name="Jaros S."/>
            <person name="Januszkiewicz K."/>
            <person name="Wedrychowicz H."/>
        </authorList>
    </citation>
    <scope>NUCLEOTIDE SEQUENCE [LARGE SCALE GENOMIC DNA]</scope>
    <source>
        <strain evidence="7 8">DSM 15929</strain>
    </source>
</reference>
<keyword evidence="3 6" id="KW-0812">Transmembrane</keyword>
<evidence type="ECO:0000256" key="6">
    <source>
        <dbReference type="SAM" id="Phobius"/>
    </source>
</evidence>
<gene>
    <name evidence="7" type="ORF">SAMN02745136_00774</name>
</gene>
<evidence type="ECO:0000256" key="1">
    <source>
        <dbReference type="ARBA" id="ARBA00004651"/>
    </source>
</evidence>
<dbReference type="InterPro" id="IPR001123">
    <property type="entry name" value="LeuE-type"/>
</dbReference>
<feature type="transmembrane region" description="Helical" evidence="6">
    <location>
        <begin position="39"/>
        <end position="61"/>
    </location>
</feature>